<dbReference type="GO" id="GO:0051536">
    <property type="term" value="F:iron-sulfur cluster binding"/>
    <property type="evidence" value="ECO:0007669"/>
    <property type="project" value="UniProtKB-KW"/>
</dbReference>
<dbReference type="OrthoDB" id="9795302at2"/>
<dbReference type="AlphaFoldDB" id="A0A4R8MD06"/>
<dbReference type="InterPro" id="IPR017896">
    <property type="entry name" value="4Fe4S_Fe-S-bd"/>
</dbReference>
<dbReference type="PROSITE" id="PS00198">
    <property type="entry name" value="4FE4S_FER_1"/>
    <property type="match status" value="1"/>
</dbReference>
<accession>A0A4R8MD06</accession>
<keyword evidence="2" id="KW-0408">Iron</keyword>
<dbReference type="PANTHER" id="PTHR40447:SF1">
    <property type="entry name" value="ANAEROBIC SULFITE REDUCTASE SUBUNIT A"/>
    <property type="match status" value="1"/>
</dbReference>
<dbReference type="RefSeq" id="WP_133957113.1">
    <property type="nucleotide sequence ID" value="NZ_SORI01000005.1"/>
</dbReference>
<sequence length="340" mass="38857">MASFSFSREGFSSVLEALGGRYALWGPKRLKGKGRFFGTDLVTCAPLESFDSLELGEKSSVSPKDIVFPPDETLFYFTGDRFSEPPLEDERETIVFLRPCDINGFRRLDAMFLENGGTADPYYRRRREKLHFFMIECRESFENCFCVSMGSNVTDNYAAAFRFGEDSVEVEVKDPKFTEFFAPGNPSSFAPEFVKENMKRVTVPAVEEMPPELFVSPLWDEYDSRCIACGRCNTSCVTCTCFSSLDLFYSDSRSCGERRRVWDGCHLDGFTDMAGGHSFRKKKGERMRFKTFHKIYDFRKRFGYDMCVGCGRCDDVCPEYISFSECINRVSEALKGGEVQ</sequence>
<proteinExistence type="predicted"/>
<dbReference type="SUPFAM" id="SSF46548">
    <property type="entry name" value="alpha-helical ferredoxin"/>
    <property type="match status" value="1"/>
</dbReference>
<dbReference type="InterPro" id="IPR014259">
    <property type="entry name" value="Sulphite_reductase_A"/>
</dbReference>
<evidence type="ECO:0000259" key="4">
    <source>
        <dbReference type="PROSITE" id="PS51379"/>
    </source>
</evidence>
<feature type="domain" description="4Fe-4S ferredoxin-type" evidence="4">
    <location>
        <begin position="215"/>
        <end position="247"/>
    </location>
</feature>
<name>A0A4R8MD06_9BACT</name>
<organism evidence="5 6">
    <name type="scientific">Aminivibrio pyruvatiphilus</name>
    <dbReference type="NCBI Taxonomy" id="1005740"/>
    <lineage>
        <taxon>Bacteria</taxon>
        <taxon>Thermotogati</taxon>
        <taxon>Synergistota</taxon>
        <taxon>Synergistia</taxon>
        <taxon>Synergistales</taxon>
        <taxon>Aminobacteriaceae</taxon>
        <taxon>Aminivibrio</taxon>
    </lineage>
</organism>
<dbReference type="GO" id="GO:0046872">
    <property type="term" value="F:metal ion binding"/>
    <property type="evidence" value="ECO:0007669"/>
    <property type="project" value="UniProtKB-KW"/>
</dbReference>
<dbReference type="PANTHER" id="PTHR40447">
    <property type="entry name" value="ANAEROBIC SULFITE REDUCTASE SUBUNIT A"/>
    <property type="match status" value="1"/>
</dbReference>
<dbReference type="EMBL" id="SORI01000005">
    <property type="protein sequence ID" value="TDY61666.1"/>
    <property type="molecule type" value="Genomic_DNA"/>
</dbReference>
<gene>
    <name evidence="5" type="ORF">C8D99_10579</name>
</gene>
<keyword evidence="3" id="KW-0411">Iron-sulfur</keyword>
<dbReference type="Pfam" id="PF17179">
    <property type="entry name" value="Fer4_22"/>
    <property type="match status" value="1"/>
</dbReference>
<dbReference type="Proteomes" id="UP000295066">
    <property type="component" value="Unassembled WGS sequence"/>
</dbReference>
<evidence type="ECO:0000313" key="5">
    <source>
        <dbReference type="EMBL" id="TDY61666.1"/>
    </source>
</evidence>
<evidence type="ECO:0000256" key="3">
    <source>
        <dbReference type="ARBA" id="ARBA00023014"/>
    </source>
</evidence>
<reference evidence="5 6" key="1">
    <citation type="submission" date="2019-03" db="EMBL/GenBank/DDBJ databases">
        <title>Genomic Encyclopedia of Type Strains, Phase IV (KMG-IV): sequencing the most valuable type-strain genomes for metagenomic binning, comparative biology and taxonomic classification.</title>
        <authorList>
            <person name="Goeker M."/>
        </authorList>
    </citation>
    <scope>NUCLEOTIDE SEQUENCE [LARGE SCALE GENOMIC DNA]</scope>
    <source>
        <strain evidence="5 6">DSM 25964</strain>
    </source>
</reference>
<keyword evidence="1" id="KW-0479">Metal-binding</keyword>
<evidence type="ECO:0000313" key="6">
    <source>
        <dbReference type="Proteomes" id="UP000295066"/>
    </source>
</evidence>
<dbReference type="PROSITE" id="PS51379">
    <property type="entry name" value="4FE4S_FER_2"/>
    <property type="match status" value="2"/>
</dbReference>
<evidence type="ECO:0000256" key="2">
    <source>
        <dbReference type="ARBA" id="ARBA00023004"/>
    </source>
</evidence>
<dbReference type="NCBIfam" id="TIGR02910">
    <property type="entry name" value="sulfite_red_A"/>
    <property type="match status" value="1"/>
</dbReference>
<comment type="caution">
    <text evidence="5">The sequence shown here is derived from an EMBL/GenBank/DDBJ whole genome shotgun (WGS) entry which is preliminary data.</text>
</comment>
<dbReference type="InterPro" id="IPR017900">
    <property type="entry name" value="4Fe4S_Fe_S_CS"/>
</dbReference>
<feature type="domain" description="4Fe-4S ferredoxin-type" evidence="4">
    <location>
        <begin position="298"/>
        <end position="326"/>
    </location>
</feature>
<evidence type="ECO:0000256" key="1">
    <source>
        <dbReference type="ARBA" id="ARBA00022723"/>
    </source>
</evidence>
<keyword evidence="6" id="KW-1185">Reference proteome</keyword>
<protein>
    <submittedName>
        <fullName evidence="5">Anaerobic sulfite reductase subunit A</fullName>
    </submittedName>
</protein>